<dbReference type="Gene3D" id="3.30.110.170">
    <property type="entry name" value="Protein of unknown function (DUF541), domain 1"/>
    <property type="match status" value="1"/>
</dbReference>
<dbReference type="RefSeq" id="WP_050005982.1">
    <property type="nucleotide sequence ID" value="NZ_JAQEEP010000015.1"/>
</dbReference>
<reference evidence="1" key="1">
    <citation type="submission" date="2015-02" db="EMBL/GenBank/DDBJ databases">
        <title>A novel member of the family Ruminococcaceae isolated from human feces.</title>
        <authorList>
            <person name="Shkoporov A.N."/>
            <person name="Chaplin A.V."/>
            <person name="Motuzova O.V."/>
            <person name="Kafarskaia L.I."/>
            <person name="Khokhlova E.V."/>
            <person name="Efimov B.A."/>
        </authorList>
    </citation>
    <scope>NUCLEOTIDE SEQUENCE [LARGE SCALE GENOMIC DNA]</scope>
    <source>
        <strain evidence="1">585-1</strain>
    </source>
</reference>
<dbReference type="Pfam" id="PF04402">
    <property type="entry name" value="SIMPL"/>
    <property type="match status" value="1"/>
</dbReference>
<dbReference type="InterPro" id="IPR052022">
    <property type="entry name" value="26kDa_periplasmic_antigen"/>
</dbReference>
<name>A0A0D8IX86_9FIRM</name>
<evidence type="ECO:0000313" key="2">
    <source>
        <dbReference type="Proteomes" id="UP000032483"/>
    </source>
</evidence>
<evidence type="ECO:0008006" key="3">
    <source>
        <dbReference type="Google" id="ProtNLM"/>
    </source>
</evidence>
<dbReference type="Proteomes" id="UP000032483">
    <property type="component" value="Unassembled WGS sequence"/>
</dbReference>
<organism evidence="1 2">
    <name type="scientific">Ruthenibacterium lactatiformans</name>
    <dbReference type="NCBI Taxonomy" id="1550024"/>
    <lineage>
        <taxon>Bacteria</taxon>
        <taxon>Bacillati</taxon>
        <taxon>Bacillota</taxon>
        <taxon>Clostridia</taxon>
        <taxon>Eubacteriales</taxon>
        <taxon>Oscillospiraceae</taxon>
        <taxon>Ruthenibacterium</taxon>
    </lineage>
</organism>
<dbReference type="Gene3D" id="3.30.70.2970">
    <property type="entry name" value="Protein of unknown function (DUF541), domain 2"/>
    <property type="match status" value="1"/>
</dbReference>
<dbReference type="AlphaFoldDB" id="A0A0D8IX86"/>
<keyword evidence="2" id="KW-1185">Reference proteome</keyword>
<dbReference type="GO" id="GO:0006974">
    <property type="term" value="P:DNA damage response"/>
    <property type="evidence" value="ECO:0007669"/>
    <property type="project" value="TreeGrafter"/>
</dbReference>
<evidence type="ECO:0000313" key="1">
    <source>
        <dbReference type="EMBL" id="KJF39114.1"/>
    </source>
</evidence>
<dbReference type="PANTHER" id="PTHR34387:SF2">
    <property type="entry name" value="SLR1258 PROTEIN"/>
    <property type="match status" value="1"/>
</dbReference>
<dbReference type="EMBL" id="JXXK01000023">
    <property type="protein sequence ID" value="KJF39114.1"/>
    <property type="molecule type" value="Genomic_DNA"/>
</dbReference>
<comment type="caution">
    <text evidence="1">The sequence shown here is derived from an EMBL/GenBank/DDBJ whole genome shotgun (WGS) entry which is preliminary data.</text>
</comment>
<dbReference type="PANTHER" id="PTHR34387">
    <property type="entry name" value="SLR1258 PROTEIN"/>
    <property type="match status" value="1"/>
</dbReference>
<dbReference type="InterPro" id="IPR007497">
    <property type="entry name" value="SIMPL/DUF541"/>
</dbReference>
<dbReference type="GeneID" id="42857702"/>
<proteinExistence type="predicted"/>
<dbReference type="PATRIC" id="fig|1550024.3.peg.3216"/>
<sequence>MRTITVKGTGNVSARPDYIILSLNIEVLSETYDRAMSEAAERIERLQGAAVRVGYRKEDLKTTSFDVQTRFENVKDRQGNYKREFAGYACSYRLKLAFDFDSKQLAKVISAIADCGAQPELSIAFTVKNPARVSEELLINATENARAKAEILCKASGSTLGQLLNIDYNWGELNVFSRTSYDVEDCIQPLMAMSKCAAPEIEPVDIDVTDTVAFTWEIQ</sequence>
<protein>
    <recommendedName>
        <fullName evidence="3">DUF541 domain-containing protein</fullName>
    </recommendedName>
</protein>
<gene>
    <name evidence="1" type="ORF">TQ39_14115</name>
</gene>
<accession>A0A0D8IX86</accession>